<reference evidence="1 2" key="1">
    <citation type="submission" date="2016-04" db="EMBL/GenBank/DDBJ databases">
        <title>The genome of Intoshia linei affirms orthonectids as highly simplified spiralians.</title>
        <authorList>
            <person name="Mikhailov K.V."/>
            <person name="Slusarev G.S."/>
            <person name="Nikitin M.A."/>
            <person name="Logacheva M.D."/>
            <person name="Penin A."/>
            <person name="Aleoshin V."/>
            <person name="Panchin Y.V."/>
        </authorList>
    </citation>
    <scope>NUCLEOTIDE SEQUENCE [LARGE SCALE GENOMIC DNA]</scope>
    <source>
        <strain evidence="1">Intl2013</strain>
        <tissue evidence="1">Whole animal</tissue>
    </source>
</reference>
<name>A0A177AR98_9BILA</name>
<evidence type="ECO:0000313" key="1">
    <source>
        <dbReference type="EMBL" id="OAF63893.1"/>
    </source>
</evidence>
<organism evidence="1 2">
    <name type="scientific">Intoshia linei</name>
    <dbReference type="NCBI Taxonomy" id="1819745"/>
    <lineage>
        <taxon>Eukaryota</taxon>
        <taxon>Metazoa</taxon>
        <taxon>Spiralia</taxon>
        <taxon>Lophotrochozoa</taxon>
        <taxon>Mesozoa</taxon>
        <taxon>Orthonectida</taxon>
        <taxon>Rhopaluridae</taxon>
        <taxon>Intoshia</taxon>
    </lineage>
</organism>
<comment type="caution">
    <text evidence="1">The sequence shown here is derived from an EMBL/GenBank/DDBJ whole genome shotgun (WGS) entry which is preliminary data.</text>
</comment>
<dbReference type="Proteomes" id="UP000078046">
    <property type="component" value="Unassembled WGS sequence"/>
</dbReference>
<protein>
    <submittedName>
        <fullName evidence="1">Uncharacterized protein</fullName>
    </submittedName>
</protein>
<gene>
    <name evidence="1" type="ORF">A3Q56_08404</name>
</gene>
<sequence length="86" mass="10291">MNNKLAKVVATEYYRGLKRGNIILEDTSDHDWHIVSKRNEIDYLSYRQPYIETLPDMSNKELPIIMKKLHGGHEKFNIIYDKVDYY</sequence>
<accession>A0A177AR98</accession>
<dbReference type="EMBL" id="LWCA01002403">
    <property type="protein sequence ID" value="OAF63893.1"/>
    <property type="molecule type" value="Genomic_DNA"/>
</dbReference>
<keyword evidence="2" id="KW-1185">Reference proteome</keyword>
<dbReference type="AlphaFoldDB" id="A0A177AR98"/>
<proteinExistence type="predicted"/>
<evidence type="ECO:0000313" key="2">
    <source>
        <dbReference type="Proteomes" id="UP000078046"/>
    </source>
</evidence>